<dbReference type="RefSeq" id="WP_334579333.1">
    <property type="nucleotide sequence ID" value="NZ_JBEZVE010000016.1"/>
</dbReference>
<proteinExistence type="predicted"/>
<keyword evidence="3" id="KW-1185">Reference proteome</keyword>
<accession>A0ABV2ZQD0</accession>
<evidence type="ECO:0000313" key="3">
    <source>
        <dbReference type="Proteomes" id="UP001550739"/>
    </source>
</evidence>
<feature type="transmembrane region" description="Helical" evidence="1">
    <location>
        <begin position="12"/>
        <end position="36"/>
    </location>
</feature>
<comment type="caution">
    <text evidence="2">The sequence shown here is derived from an EMBL/GenBank/DDBJ whole genome shotgun (WGS) entry which is preliminary data.</text>
</comment>
<keyword evidence="1" id="KW-0472">Membrane</keyword>
<dbReference type="EMBL" id="JBEZVE010000016">
    <property type="protein sequence ID" value="MEU3784503.1"/>
    <property type="molecule type" value="Genomic_DNA"/>
</dbReference>
<gene>
    <name evidence="2" type="ORF">AB0E89_28805</name>
</gene>
<keyword evidence="1" id="KW-1133">Transmembrane helix</keyword>
<reference evidence="2 3" key="1">
    <citation type="submission" date="2024-06" db="EMBL/GenBank/DDBJ databases">
        <title>The Natural Products Discovery Center: Release of the First 8490 Sequenced Strains for Exploring Actinobacteria Biosynthetic Diversity.</title>
        <authorList>
            <person name="Kalkreuter E."/>
            <person name="Kautsar S.A."/>
            <person name="Yang D."/>
            <person name="Bader C.D."/>
            <person name="Teijaro C.N."/>
            <person name="Fluegel L."/>
            <person name="Davis C.M."/>
            <person name="Simpson J.R."/>
            <person name="Lauterbach L."/>
            <person name="Steele A.D."/>
            <person name="Gui C."/>
            <person name="Meng S."/>
            <person name="Li G."/>
            <person name="Viehrig K."/>
            <person name="Ye F."/>
            <person name="Su P."/>
            <person name="Kiefer A.F."/>
            <person name="Nichols A."/>
            <person name="Cepeda A.J."/>
            <person name="Yan W."/>
            <person name="Fan B."/>
            <person name="Jiang Y."/>
            <person name="Adhikari A."/>
            <person name="Zheng C.-J."/>
            <person name="Schuster L."/>
            <person name="Cowan T.M."/>
            <person name="Smanski M.J."/>
            <person name="Chevrette M.G."/>
            <person name="De Carvalho L.P.S."/>
            <person name="Shen B."/>
        </authorList>
    </citation>
    <scope>NUCLEOTIDE SEQUENCE [LARGE SCALE GENOMIC DNA]</scope>
    <source>
        <strain evidence="2 3">NPDC033843</strain>
    </source>
</reference>
<protein>
    <submittedName>
        <fullName evidence="2">Uncharacterized protein</fullName>
    </submittedName>
</protein>
<evidence type="ECO:0000313" key="2">
    <source>
        <dbReference type="EMBL" id="MEU3784503.1"/>
    </source>
</evidence>
<dbReference type="Proteomes" id="UP001550739">
    <property type="component" value="Unassembled WGS sequence"/>
</dbReference>
<sequence>MTPRTVVGRGIRLGALIGAWPAGIGGILCLIASFVFLTGGQQGTARALLVTAAYAVLGSMALGVTLGTVTGLTLALAPRRLLARPLLRGLLAGVTAALPVALLALAALTGDGYTLADYPPSIHLLTWAATLTIAFVAAARSGDITGYGTER</sequence>
<feature type="transmembrane region" description="Helical" evidence="1">
    <location>
        <begin position="48"/>
        <end position="77"/>
    </location>
</feature>
<feature type="transmembrane region" description="Helical" evidence="1">
    <location>
        <begin position="89"/>
        <end position="109"/>
    </location>
</feature>
<name>A0ABV2ZQD0_9ACTN</name>
<keyword evidence="1" id="KW-0812">Transmembrane</keyword>
<feature type="transmembrane region" description="Helical" evidence="1">
    <location>
        <begin position="121"/>
        <end position="139"/>
    </location>
</feature>
<organism evidence="2 3">
    <name type="scientific">Streptomyces sp. 900129855</name>
    <dbReference type="NCBI Taxonomy" id="3155129"/>
    <lineage>
        <taxon>Bacteria</taxon>
        <taxon>Bacillati</taxon>
        <taxon>Actinomycetota</taxon>
        <taxon>Actinomycetes</taxon>
        <taxon>Kitasatosporales</taxon>
        <taxon>Streptomycetaceae</taxon>
        <taxon>Streptomyces</taxon>
    </lineage>
</organism>
<evidence type="ECO:0000256" key="1">
    <source>
        <dbReference type="SAM" id="Phobius"/>
    </source>
</evidence>